<reference evidence="1 2" key="1">
    <citation type="journal article" date="2015" name="Genome Announc.">
        <title>Expanding the biotechnology potential of lactobacilli through comparative genomics of 213 strains and associated genera.</title>
        <authorList>
            <person name="Sun Z."/>
            <person name="Harris H.M."/>
            <person name="McCann A."/>
            <person name="Guo C."/>
            <person name="Argimon S."/>
            <person name="Zhang W."/>
            <person name="Yang X."/>
            <person name="Jeffery I.B."/>
            <person name="Cooney J.C."/>
            <person name="Kagawa T.F."/>
            <person name="Liu W."/>
            <person name="Song Y."/>
            <person name="Salvetti E."/>
            <person name="Wrobel A."/>
            <person name="Rasinkangas P."/>
            <person name="Parkhill J."/>
            <person name="Rea M.C."/>
            <person name="O'Sullivan O."/>
            <person name="Ritari J."/>
            <person name="Douillard F.P."/>
            <person name="Paul Ross R."/>
            <person name="Yang R."/>
            <person name="Briner A.E."/>
            <person name="Felis G.E."/>
            <person name="de Vos W.M."/>
            <person name="Barrangou R."/>
            <person name="Klaenhammer T.R."/>
            <person name="Caufield P.W."/>
            <person name="Cui Y."/>
            <person name="Zhang H."/>
            <person name="O'Toole P.W."/>
        </authorList>
    </citation>
    <scope>NUCLEOTIDE SEQUENCE [LARGE SCALE GENOMIC DNA]</scope>
    <source>
        <strain evidence="1 2">DSM 23365</strain>
    </source>
</reference>
<name>A0A0R2F4P7_9LACO</name>
<organism evidence="1 2">
    <name type="scientific">Secundilactobacillus similis DSM 23365 = JCM 2765</name>
    <dbReference type="NCBI Taxonomy" id="1423804"/>
    <lineage>
        <taxon>Bacteria</taxon>
        <taxon>Bacillati</taxon>
        <taxon>Bacillota</taxon>
        <taxon>Bacilli</taxon>
        <taxon>Lactobacillales</taxon>
        <taxon>Lactobacillaceae</taxon>
        <taxon>Secundilactobacillus</taxon>
    </lineage>
</organism>
<accession>A0A0R2F4P7</accession>
<gene>
    <name evidence="1" type="ORF">FD14_GL001152</name>
</gene>
<protein>
    <submittedName>
        <fullName evidence="1">Uncharacterized protein</fullName>
    </submittedName>
</protein>
<proteinExistence type="predicted"/>
<evidence type="ECO:0000313" key="1">
    <source>
        <dbReference type="EMBL" id="KRN21285.1"/>
    </source>
</evidence>
<dbReference type="PATRIC" id="fig|1423804.4.peg.1237"/>
<keyword evidence="2" id="KW-1185">Reference proteome</keyword>
<dbReference type="EMBL" id="AYZM01000119">
    <property type="protein sequence ID" value="KRN21285.1"/>
    <property type="molecule type" value="Genomic_DNA"/>
</dbReference>
<dbReference type="STRING" id="1423804.FD14_GL001152"/>
<evidence type="ECO:0000313" key="2">
    <source>
        <dbReference type="Proteomes" id="UP000051442"/>
    </source>
</evidence>
<dbReference type="AlphaFoldDB" id="A0A0R2F4P7"/>
<comment type="caution">
    <text evidence="1">The sequence shown here is derived from an EMBL/GenBank/DDBJ whole genome shotgun (WGS) entry which is preliminary data.</text>
</comment>
<dbReference type="Proteomes" id="UP000051442">
    <property type="component" value="Unassembled WGS sequence"/>
</dbReference>
<sequence>MKAPGPGGFTDVALHTALNPSRSAHLRWTQASATKRWLNLTGSDKYHPSI</sequence>